<dbReference type="EMBL" id="LAZR01022298">
    <property type="protein sequence ID" value="KKL82356.1"/>
    <property type="molecule type" value="Genomic_DNA"/>
</dbReference>
<proteinExistence type="predicted"/>
<gene>
    <name evidence="1" type="ORF">LCGC14_1985550</name>
</gene>
<comment type="caution">
    <text evidence="1">The sequence shown here is derived from an EMBL/GenBank/DDBJ whole genome shotgun (WGS) entry which is preliminary data.</text>
</comment>
<dbReference type="AlphaFoldDB" id="A0A0F9FVP6"/>
<sequence>MAQKQNITNSSETDICENAKDSRHKSYCSYYSEWSFPDRPGEQYCYYCACDIAEHGDIMLRKVSQRVKENE</sequence>
<accession>A0A0F9FVP6</accession>
<protein>
    <submittedName>
        <fullName evidence="1">Uncharacterized protein</fullName>
    </submittedName>
</protein>
<reference evidence="1" key="1">
    <citation type="journal article" date="2015" name="Nature">
        <title>Complex archaea that bridge the gap between prokaryotes and eukaryotes.</title>
        <authorList>
            <person name="Spang A."/>
            <person name="Saw J.H."/>
            <person name="Jorgensen S.L."/>
            <person name="Zaremba-Niedzwiedzka K."/>
            <person name="Martijn J."/>
            <person name="Lind A.E."/>
            <person name="van Eijk R."/>
            <person name="Schleper C."/>
            <person name="Guy L."/>
            <person name="Ettema T.J."/>
        </authorList>
    </citation>
    <scope>NUCLEOTIDE SEQUENCE</scope>
</reference>
<evidence type="ECO:0000313" key="1">
    <source>
        <dbReference type="EMBL" id="KKL82356.1"/>
    </source>
</evidence>
<name>A0A0F9FVP6_9ZZZZ</name>
<organism evidence="1">
    <name type="scientific">marine sediment metagenome</name>
    <dbReference type="NCBI Taxonomy" id="412755"/>
    <lineage>
        <taxon>unclassified sequences</taxon>
        <taxon>metagenomes</taxon>
        <taxon>ecological metagenomes</taxon>
    </lineage>
</organism>